<gene>
    <name evidence="4" type="primary">ORF29643</name>
</gene>
<feature type="non-terminal residue" evidence="4">
    <location>
        <position position="119"/>
    </location>
</feature>
<dbReference type="PANTHER" id="PTHR13720:SF18">
    <property type="entry name" value="FI23230P1"/>
    <property type="match status" value="1"/>
</dbReference>
<name>A0A0B6YP16_9EUPU</name>
<evidence type="ECO:0000256" key="3">
    <source>
        <dbReference type="SAM" id="MobiDB-lite"/>
    </source>
</evidence>
<sequence length="119" mass="13881">SDVDSDDEKTKEEDEKTEQEKEEESEEEEDEESESHKKKEDDENFIPADFYYSFEELASKPVVSQDSGLPLNMLELKHSYGYDCKQRNNLHLLDERTVIFAAGNLVQILDLQTQAQQYL</sequence>
<reference evidence="4" key="1">
    <citation type="submission" date="2014-12" db="EMBL/GenBank/DDBJ databases">
        <title>Insight into the proteome of Arion vulgaris.</title>
        <authorList>
            <person name="Aradska J."/>
            <person name="Bulat T."/>
            <person name="Smidak R."/>
            <person name="Sarate P."/>
            <person name="Gangsoo J."/>
            <person name="Sialana F."/>
            <person name="Bilban M."/>
            <person name="Lubec G."/>
        </authorList>
    </citation>
    <scope>NUCLEOTIDE SEQUENCE</scope>
    <source>
        <tissue evidence="4">Skin</tissue>
    </source>
</reference>
<organism evidence="4">
    <name type="scientific">Arion vulgaris</name>
    <dbReference type="NCBI Taxonomy" id="1028688"/>
    <lineage>
        <taxon>Eukaryota</taxon>
        <taxon>Metazoa</taxon>
        <taxon>Spiralia</taxon>
        <taxon>Lophotrochozoa</taxon>
        <taxon>Mollusca</taxon>
        <taxon>Gastropoda</taxon>
        <taxon>Heterobranchia</taxon>
        <taxon>Euthyneura</taxon>
        <taxon>Panpulmonata</taxon>
        <taxon>Eupulmonata</taxon>
        <taxon>Stylommatophora</taxon>
        <taxon>Helicina</taxon>
        <taxon>Arionoidea</taxon>
        <taxon>Arionidae</taxon>
        <taxon>Arion</taxon>
    </lineage>
</organism>
<dbReference type="PANTHER" id="PTHR13720">
    <property type="entry name" value="WD-40 REPEAT PROTEIN"/>
    <property type="match status" value="1"/>
</dbReference>
<dbReference type="Gene3D" id="2.130.10.10">
    <property type="entry name" value="YVTN repeat-like/Quinoprotein amine dehydrogenase"/>
    <property type="match status" value="2"/>
</dbReference>
<keyword evidence="1" id="KW-0853">WD repeat</keyword>
<dbReference type="AlphaFoldDB" id="A0A0B6YP16"/>
<evidence type="ECO:0000256" key="1">
    <source>
        <dbReference type="ARBA" id="ARBA00022574"/>
    </source>
</evidence>
<proteinExistence type="predicted"/>
<protein>
    <submittedName>
        <fullName evidence="4">Uncharacterized protein</fullName>
    </submittedName>
</protein>
<dbReference type="EMBL" id="HACG01010375">
    <property type="protein sequence ID" value="CEK57240.1"/>
    <property type="molecule type" value="Transcribed_RNA"/>
</dbReference>
<feature type="non-terminal residue" evidence="4">
    <location>
        <position position="1"/>
    </location>
</feature>
<feature type="compositionally biased region" description="Acidic residues" evidence="3">
    <location>
        <begin position="15"/>
        <end position="33"/>
    </location>
</feature>
<evidence type="ECO:0000256" key="2">
    <source>
        <dbReference type="ARBA" id="ARBA00022737"/>
    </source>
</evidence>
<keyword evidence="2" id="KW-0677">Repeat</keyword>
<dbReference type="InterPro" id="IPR050630">
    <property type="entry name" value="WD_repeat_EMAP"/>
</dbReference>
<feature type="region of interest" description="Disordered" evidence="3">
    <location>
        <begin position="1"/>
        <end position="42"/>
    </location>
</feature>
<dbReference type="InterPro" id="IPR015943">
    <property type="entry name" value="WD40/YVTN_repeat-like_dom_sf"/>
</dbReference>
<evidence type="ECO:0000313" key="4">
    <source>
        <dbReference type="EMBL" id="CEK57240.1"/>
    </source>
</evidence>
<accession>A0A0B6YP16</accession>